<proteinExistence type="predicted"/>
<dbReference type="EMBL" id="CP080095">
    <property type="protein sequence ID" value="QYD70128.1"/>
    <property type="molecule type" value="Genomic_DNA"/>
</dbReference>
<keyword evidence="1" id="KW-1133">Transmembrane helix</keyword>
<feature type="transmembrane region" description="Helical" evidence="1">
    <location>
        <begin position="33"/>
        <end position="56"/>
    </location>
</feature>
<evidence type="ECO:0000313" key="2">
    <source>
        <dbReference type="EMBL" id="QYD70128.1"/>
    </source>
</evidence>
<name>A0ABX8UM94_9BURK</name>
<protein>
    <submittedName>
        <fullName evidence="2">Uncharacterized protein</fullName>
    </submittedName>
</protein>
<keyword evidence="1" id="KW-0472">Membrane</keyword>
<dbReference type="Proteomes" id="UP000826462">
    <property type="component" value="Chromosome 1"/>
</dbReference>
<accession>A0ABX8UM94</accession>
<reference evidence="2 3" key="1">
    <citation type="submission" date="2021-07" db="EMBL/GenBank/DDBJ databases">
        <title>Paraburkholderia edwinii protects Aspergillus sp. from phenazines by acting as a toxin sponge.</title>
        <authorList>
            <person name="Dahlstrom K.M."/>
            <person name="Newman D.K."/>
        </authorList>
    </citation>
    <scope>NUCLEOTIDE SEQUENCE [LARGE SCALE GENOMIC DNA]</scope>
    <source>
        <strain evidence="2 3">Pe01</strain>
    </source>
</reference>
<keyword evidence="1" id="KW-0812">Transmembrane</keyword>
<dbReference type="RefSeq" id="WP_219799455.1">
    <property type="nucleotide sequence ID" value="NZ_CP080095.1"/>
</dbReference>
<evidence type="ECO:0000313" key="3">
    <source>
        <dbReference type="Proteomes" id="UP000826462"/>
    </source>
</evidence>
<evidence type="ECO:0000256" key="1">
    <source>
        <dbReference type="SAM" id="Phobius"/>
    </source>
</evidence>
<organism evidence="2 3">
    <name type="scientific">Paraburkholderia edwinii</name>
    <dbReference type="NCBI Taxonomy" id="2861782"/>
    <lineage>
        <taxon>Bacteria</taxon>
        <taxon>Pseudomonadati</taxon>
        <taxon>Pseudomonadota</taxon>
        <taxon>Betaproteobacteria</taxon>
        <taxon>Burkholderiales</taxon>
        <taxon>Burkholderiaceae</taxon>
        <taxon>Paraburkholderia</taxon>
    </lineage>
</organism>
<keyword evidence="3" id="KW-1185">Reference proteome</keyword>
<sequence length="57" mass="5879">MQLLNSLLLLVVSALFLVGVARTIEKRGRTKLDVGLAVFFAIDVAAGIAGAVLALVA</sequence>
<gene>
    <name evidence="2" type="ORF">KZJ38_07410</name>
</gene>